<dbReference type="SUPFAM" id="SSF111278">
    <property type="entry name" value="SSo0622-like"/>
    <property type="match status" value="1"/>
</dbReference>
<dbReference type="Pfam" id="PF02676">
    <property type="entry name" value="TYW3"/>
    <property type="match status" value="1"/>
</dbReference>
<dbReference type="EC" id="2.1.1.282" evidence="7"/>
<keyword evidence="4 7" id="KW-0949">S-adenosyl-L-methionine</keyword>
<evidence type="ECO:0000256" key="4">
    <source>
        <dbReference type="ARBA" id="ARBA00022691"/>
    </source>
</evidence>
<accession>A0A832YXG6</accession>
<dbReference type="HAMAP" id="MF_00266">
    <property type="entry name" value="TYW3_archaea"/>
    <property type="match status" value="1"/>
</dbReference>
<evidence type="ECO:0000259" key="8">
    <source>
        <dbReference type="Pfam" id="PF02676"/>
    </source>
</evidence>
<evidence type="ECO:0000256" key="7">
    <source>
        <dbReference type="HAMAP-Rule" id="MF_00266"/>
    </source>
</evidence>
<dbReference type="PANTHER" id="PTHR48418:SF1">
    <property type="entry name" value="TRNA WYBUTOSINE-SYNTHESIZING PROTEIN 3"/>
    <property type="match status" value="1"/>
</dbReference>
<dbReference type="PANTHER" id="PTHR48418">
    <property type="entry name" value="TRNA WYBUTOSINE-SYNTHESIZING PROTEIN 3"/>
    <property type="match status" value="1"/>
</dbReference>
<evidence type="ECO:0000256" key="6">
    <source>
        <dbReference type="ARBA" id="ARBA00030554"/>
    </source>
</evidence>
<dbReference type="AlphaFoldDB" id="A0A832YXG6"/>
<comment type="similarity">
    <text evidence="1 7">Belongs to the TYW3 family.</text>
</comment>
<dbReference type="Gene3D" id="3.30.1960.10">
    <property type="entry name" value="tRNA wybutosine-synthesizing-like"/>
    <property type="match status" value="1"/>
</dbReference>
<evidence type="ECO:0000313" key="10">
    <source>
        <dbReference type="Proteomes" id="UP000605805"/>
    </source>
</evidence>
<keyword evidence="5 7" id="KW-0819">tRNA processing</keyword>
<evidence type="ECO:0000256" key="2">
    <source>
        <dbReference type="ARBA" id="ARBA00022603"/>
    </source>
</evidence>
<evidence type="ECO:0000313" key="9">
    <source>
        <dbReference type="EMBL" id="HIP56958.1"/>
    </source>
</evidence>
<organism evidence="9 10">
    <name type="scientific">Ignisphaera aggregans</name>
    <dbReference type="NCBI Taxonomy" id="334771"/>
    <lineage>
        <taxon>Archaea</taxon>
        <taxon>Thermoproteota</taxon>
        <taxon>Thermoprotei</taxon>
        <taxon>Desulfurococcales</taxon>
        <taxon>Desulfurococcaceae</taxon>
        <taxon>Ignisphaera</taxon>
    </lineage>
</organism>
<keyword evidence="3 7" id="KW-0808">Transferase</keyword>
<dbReference type="InterPro" id="IPR022908">
    <property type="entry name" value="Taw3"/>
</dbReference>
<dbReference type="GO" id="GO:0030488">
    <property type="term" value="P:tRNA methylation"/>
    <property type="evidence" value="ECO:0007669"/>
    <property type="project" value="InterPro"/>
</dbReference>
<evidence type="ECO:0000256" key="1">
    <source>
        <dbReference type="ARBA" id="ARBA00008569"/>
    </source>
</evidence>
<dbReference type="GO" id="GO:0008175">
    <property type="term" value="F:tRNA methyltransferase activity"/>
    <property type="evidence" value="ECO:0007669"/>
    <property type="project" value="InterPro"/>
</dbReference>
<dbReference type="GO" id="GO:0031591">
    <property type="term" value="P:wybutosine biosynthetic process"/>
    <property type="evidence" value="ECO:0007669"/>
    <property type="project" value="InterPro"/>
</dbReference>
<evidence type="ECO:0000256" key="5">
    <source>
        <dbReference type="ARBA" id="ARBA00022694"/>
    </source>
</evidence>
<sequence length="201" mass="23172">MHEFVNVELWRKWREEAYARFKSDIEIGYVDTDIVDLIECVFQTDNYFTTSSCSGRIVVLDAMYPWLRDEAYIVFKKHTTIEVNEIESLIYTQRPLNRYWLISSGPIIHFVARSLEAAMELIKNVRSMGFKHSGIISLNPAGVVVEIISGTWTSFLLMDSEGLVVEPSALSRIVAIANEILLEGKRRLNNLKTYFCSLPRR</sequence>
<gene>
    <name evidence="7" type="primary">taw3</name>
    <name evidence="9" type="ORF">EYH02_02660</name>
</gene>
<feature type="domain" description="tRNA wybutosine-synthesizing protein" evidence="8">
    <location>
        <begin position="22"/>
        <end position="193"/>
    </location>
</feature>
<comment type="caution">
    <text evidence="9">The sequence shown here is derived from an EMBL/GenBank/DDBJ whole genome shotgun (WGS) entry which is preliminary data.</text>
</comment>
<dbReference type="EMBL" id="DQTV01000045">
    <property type="protein sequence ID" value="HIP56958.1"/>
    <property type="molecule type" value="Genomic_DNA"/>
</dbReference>
<reference evidence="9" key="1">
    <citation type="journal article" date="2020" name="ISME J.">
        <title>Gammaproteobacteria mediating utilization of methyl-, sulfur- and petroleum organic compounds in deep ocean hydrothermal plumes.</title>
        <authorList>
            <person name="Zhou Z."/>
            <person name="Liu Y."/>
            <person name="Pan J."/>
            <person name="Cron B.R."/>
            <person name="Toner B.M."/>
            <person name="Anantharaman K."/>
            <person name="Breier J.A."/>
            <person name="Dick G.J."/>
            <person name="Li M."/>
        </authorList>
    </citation>
    <scope>NUCLEOTIDE SEQUENCE</scope>
    <source>
        <strain evidence="9">SZUA-1435</strain>
    </source>
</reference>
<keyword evidence="2 7" id="KW-0489">Methyltransferase</keyword>
<comment type="catalytic activity">
    <reaction evidence="7">
        <text>4-demethyl-7-[(3S)-3-amino-3-carboxypropyl]wyosine(37) in tRNA(Phe) + S-adenosyl-L-methionine = 7-[(3S)-3-amino-3-carboxypropyl]wyosine(37) in tRNA(Phe) + S-adenosyl-L-homocysteine + H(+)</text>
        <dbReference type="Rhea" id="RHEA:36635"/>
        <dbReference type="Rhea" id="RHEA-COMP:10378"/>
        <dbReference type="Rhea" id="RHEA-COMP:10379"/>
        <dbReference type="ChEBI" id="CHEBI:15378"/>
        <dbReference type="ChEBI" id="CHEBI:57856"/>
        <dbReference type="ChEBI" id="CHEBI:59789"/>
        <dbReference type="ChEBI" id="CHEBI:73543"/>
        <dbReference type="ChEBI" id="CHEBI:73550"/>
        <dbReference type="EC" id="2.1.1.282"/>
    </reaction>
</comment>
<protein>
    <recommendedName>
        <fullName evidence="6 7">tRNA(Phe) 7-((3-amino-3-carboxypropyl)-4-demethylwyosine(37)-N(4))-methyltransferase</fullName>
        <ecNumber evidence="7">2.1.1.282</ecNumber>
    </recommendedName>
    <alternativeName>
        <fullName evidence="7">tRNA wyosine derivatives biosynthesis protein Taw3</fullName>
    </alternativeName>
</protein>
<dbReference type="InterPro" id="IPR003827">
    <property type="entry name" value="tRNA_yW-synthesising"/>
</dbReference>
<comment type="function">
    <text evidence="7">S-adenosyl-L-methionine-dependent methyltransferase that acts as a component of the wyosine derivatives biosynthesis pathway. Probably methylates N-4 position of wybutosine-86 to produce wybutosine-72.</text>
</comment>
<name>A0A832YXG6_9CREN</name>
<dbReference type="InterPro" id="IPR036602">
    <property type="entry name" value="tRNA_yW-synthesising-like_sf"/>
</dbReference>
<proteinExistence type="inferred from homology"/>
<dbReference type="Proteomes" id="UP000605805">
    <property type="component" value="Unassembled WGS sequence"/>
</dbReference>
<evidence type="ECO:0000256" key="3">
    <source>
        <dbReference type="ARBA" id="ARBA00022679"/>
    </source>
</evidence>